<dbReference type="AlphaFoldDB" id="A0A9K3GQI8"/>
<sequence length="288" mass="32410">MAYWGDNPDTYDLVELRTLPSRSYAHSLIPIDADSVLVFCLGEGSFIGSLIHAPDWVYVHKWLSSSARSDPTLWNHNWVRVFIRDGGIVRIRGCICIFPSAVYAEREAFGVVHVIDIATKECTSLVPSPACHDEAGGVVELVEGEPGVDYPGSLPVGWCEAGDVLLLVTRVTSGNPRRSWTIKHRYRLWSFDPEERTFSHVIDSPIHSCAEYRPDWVVCVDGTVYIHVGPGNRRMSSEPRWLIYVSPFGEWRQESLVEVGGEARLLQVVGRSIMYLCGHVVYRYDTIT</sequence>
<comment type="caution">
    <text evidence="1">The sequence shown here is derived from an EMBL/GenBank/DDBJ whole genome shotgun (WGS) entry which is preliminary data.</text>
</comment>
<proteinExistence type="predicted"/>
<evidence type="ECO:0000313" key="1">
    <source>
        <dbReference type="EMBL" id="GIQ90960.1"/>
    </source>
</evidence>
<keyword evidence="2" id="KW-1185">Reference proteome</keyword>
<feature type="non-terminal residue" evidence="1">
    <location>
        <position position="1"/>
    </location>
</feature>
<name>A0A9K3GQI8_9EUKA</name>
<dbReference type="Proteomes" id="UP000265618">
    <property type="component" value="Unassembled WGS sequence"/>
</dbReference>
<reference evidence="1 2" key="1">
    <citation type="journal article" date="2018" name="PLoS ONE">
        <title>The draft genome of Kipferlia bialata reveals reductive genome evolution in fornicate parasites.</title>
        <authorList>
            <person name="Tanifuji G."/>
            <person name="Takabayashi S."/>
            <person name="Kume K."/>
            <person name="Takagi M."/>
            <person name="Nakayama T."/>
            <person name="Kamikawa R."/>
            <person name="Inagaki Y."/>
            <person name="Hashimoto T."/>
        </authorList>
    </citation>
    <scope>NUCLEOTIDE SEQUENCE [LARGE SCALE GENOMIC DNA]</scope>
    <source>
        <strain evidence="1">NY0173</strain>
    </source>
</reference>
<organism evidence="1 2">
    <name type="scientific">Kipferlia bialata</name>
    <dbReference type="NCBI Taxonomy" id="797122"/>
    <lineage>
        <taxon>Eukaryota</taxon>
        <taxon>Metamonada</taxon>
        <taxon>Carpediemonas-like organisms</taxon>
        <taxon>Kipferlia</taxon>
    </lineage>
</organism>
<dbReference type="EMBL" id="BDIP01006932">
    <property type="protein sequence ID" value="GIQ90960.1"/>
    <property type="molecule type" value="Genomic_DNA"/>
</dbReference>
<protein>
    <submittedName>
        <fullName evidence="1">Uncharacterized protein</fullName>
    </submittedName>
</protein>
<accession>A0A9K3GQI8</accession>
<evidence type="ECO:0000313" key="2">
    <source>
        <dbReference type="Proteomes" id="UP000265618"/>
    </source>
</evidence>
<gene>
    <name evidence="1" type="ORF">KIPB_013974</name>
</gene>